<sequence>MSRVYGVVREWCRQFKEVQTNIHNEGEQGRKSVAIEDIVQLVDQVVREKRRFTTSELCRISRSSKIICLHDRNRTPTLQETVRSMGSKDDV</sequence>
<dbReference type="EMBL" id="JAJSOF020000003">
    <property type="protein sequence ID" value="KAJ4449789.1"/>
    <property type="molecule type" value="Genomic_DNA"/>
</dbReference>
<gene>
    <name evidence="1" type="ORF">ANN_01193</name>
</gene>
<accession>A0ABQ8TT07</accession>
<organism evidence="1 2">
    <name type="scientific">Periplaneta americana</name>
    <name type="common">American cockroach</name>
    <name type="synonym">Blatta americana</name>
    <dbReference type="NCBI Taxonomy" id="6978"/>
    <lineage>
        <taxon>Eukaryota</taxon>
        <taxon>Metazoa</taxon>
        <taxon>Ecdysozoa</taxon>
        <taxon>Arthropoda</taxon>
        <taxon>Hexapoda</taxon>
        <taxon>Insecta</taxon>
        <taxon>Pterygota</taxon>
        <taxon>Neoptera</taxon>
        <taxon>Polyneoptera</taxon>
        <taxon>Dictyoptera</taxon>
        <taxon>Blattodea</taxon>
        <taxon>Blattoidea</taxon>
        <taxon>Blattidae</taxon>
        <taxon>Blattinae</taxon>
        <taxon>Periplaneta</taxon>
    </lineage>
</organism>
<proteinExistence type="predicted"/>
<reference evidence="1 2" key="1">
    <citation type="journal article" date="2022" name="Allergy">
        <title>Genome assembly and annotation of Periplaneta americana reveal a comprehensive cockroach allergen profile.</title>
        <authorList>
            <person name="Wang L."/>
            <person name="Xiong Q."/>
            <person name="Saelim N."/>
            <person name="Wang L."/>
            <person name="Nong W."/>
            <person name="Wan A.T."/>
            <person name="Shi M."/>
            <person name="Liu X."/>
            <person name="Cao Q."/>
            <person name="Hui J.H.L."/>
            <person name="Sookrung N."/>
            <person name="Leung T.F."/>
            <person name="Tungtrongchitr A."/>
            <person name="Tsui S.K.W."/>
        </authorList>
    </citation>
    <scope>NUCLEOTIDE SEQUENCE [LARGE SCALE GENOMIC DNA]</scope>
    <source>
        <strain evidence="1">PWHHKU_190912</strain>
    </source>
</reference>
<evidence type="ECO:0000313" key="1">
    <source>
        <dbReference type="EMBL" id="KAJ4449789.1"/>
    </source>
</evidence>
<dbReference type="Proteomes" id="UP001148838">
    <property type="component" value="Unassembled WGS sequence"/>
</dbReference>
<protein>
    <submittedName>
        <fullName evidence="1">Uncharacterized protein</fullName>
    </submittedName>
</protein>
<name>A0ABQ8TT07_PERAM</name>
<evidence type="ECO:0000313" key="2">
    <source>
        <dbReference type="Proteomes" id="UP001148838"/>
    </source>
</evidence>
<comment type="caution">
    <text evidence="1">The sequence shown here is derived from an EMBL/GenBank/DDBJ whole genome shotgun (WGS) entry which is preliminary data.</text>
</comment>
<keyword evidence="2" id="KW-1185">Reference proteome</keyword>